<dbReference type="AlphaFoldDB" id="A0A5N5FKN5"/>
<evidence type="ECO:0000313" key="2">
    <source>
        <dbReference type="EMBL" id="KAB2602700.1"/>
    </source>
</evidence>
<reference evidence="4" key="2">
    <citation type="submission" date="2019-10" db="EMBL/GenBank/DDBJ databases">
        <title>A de novo genome assembly of a pear dwarfing rootstock.</title>
        <authorList>
            <person name="Wang F."/>
            <person name="Wang J."/>
            <person name="Li S."/>
            <person name="Zhang Y."/>
            <person name="Fang M."/>
            <person name="Ma L."/>
            <person name="Zhao Y."/>
            <person name="Jiang S."/>
        </authorList>
    </citation>
    <scope>NUCLEOTIDE SEQUENCE [LARGE SCALE GENOMIC DNA]</scope>
    <source>
        <strain evidence="2">S2</strain>
        <tissue evidence="2">Leaf</tissue>
    </source>
</reference>
<evidence type="ECO:0000313" key="4">
    <source>
        <dbReference type="Proteomes" id="UP000327157"/>
    </source>
</evidence>
<sequence>MSAMDDGIIDGEASMARHNERFNLPDLNEIVDTEDSERDLRGLTEPPNYSNLGIDSPRMETSDLCAHEWGCALDGHGSTPPHMPYLFGFLMVNDSTGFGMNVHHSQHINGDVNAYNYLVNGEISLRGTNQCFPAGLWPKSYKPTSKWAEYFGA</sequence>
<evidence type="ECO:0000256" key="1">
    <source>
        <dbReference type="SAM" id="MobiDB-lite"/>
    </source>
</evidence>
<feature type="region of interest" description="Disordered" evidence="1">
    <location>
        <begin position="33"/>
        <end position="55"/>
    </location>
</feature>
<dbReference type="Proteomes" id="UP000327157">
    <property type="component" value="Chromosome 10"/>
</dbReference>
<comment type="caution">
    <text evidence="3">The sequence shown here is derived from an EMBL/GenBank/DDBJ whole genome shotgun (WGS) entry which is preliminary data.</text>
</comment>
<reference evidence="3 4" key="3">
    <citation type="submission" date="2019-11" db="EMBL/GenBank/DDBJ databases">
        <title>A de novo genome assembly of a pear dwarfing rootstock.</title>
        <authorList>
            <person name="Wang F."/>
            <person name="Wang J."/>
            <person name="Li S."/>
            <person name="Zhang Y."/>
            <person name="Fang M."/>
            <person name="Ma L."/>
            <person name="Zhao Y."/>
            <person name="Jiang S."/>
        </authorList>
    </citation>
    <scope>NUCLEOTIDE SEQUENCE [LARGE SCALE GENOMIC DNA]</scope>
    <source>
        <strain evidence="3">S2</strain>
        <tissue evidence="3">Leaf</tissue>
    </source>
</reference>
<reference evidence="3 4" key="1">
    <citation type="submission" date="2019-09" db="EMBL/GenBank/DDBJ databases">
        <authorList>
            <person name="Ou C."/>
        </authorList>
    </citation>
    <scope>NUCLEOTIDE SEQUENCE [LARGE SCALE GENOMIC DNA]</scope>
    <source>
        <strain evidence="3">S2</strain>
        <tissue evidence="3">Leaf</tissue>
    </source>
</reference>
<dbReference type="EMBL" id="SMOL01000695">
    <property type="protein sequence ID" value="KAB2603719.1"/>
    <property type="molecule type" value="Genomic_DNA"/>
</dbReference>
<protein>
    <submittedName>
        <fullName evidence="3">Uncharacterized protein</fullName>
    </submittedName>
</protein>
<keyword evidence="4" id="KW-1185">Reference proteome</keyword>
<accession>A0A5N5FKN5</accession>
<organism evidence="3 4">
    <name type="scientific">Pyrus ussuriensis x Pyrus communis</name>
    <dbReference type="NCBI Taxonomy" id="2448454"/>
    <lineage>
        <taxon>Eukaryota</taxon>
        <taxon>Viridiplantae</taxon>
        <taxon>Streptophyta</taxon>
        <taxon>Embryophyta</taxon>
        <taxon>Tracheophyta</taxon>
        <taxon>Spermatophyta</taxon>
        <taxon>Magnoliopsida</taxon>
        <taxon>eudicotyledons</taxon>
        <taxon>Gunneridae</taxon>
        <taxon>Pentapetalae</taxon>
        <taxon>rosids</taxon>
        <taxon>fabids</taxon>
        <taxon>Rosales</taxon>
        <taxon>Rosaceae</taxon>
        <taxon>Amygdaloideae</taxon>
        <taxon>Maleae</taxon>
        <taxon>Pyrus</taxon>
    </lineage>
</organism>
<dbReference type="EMBL" id="SMOL01000695">
    <property type="protein sequence ID" value="KAB2602700.1"/>
    <property type="molecule type" value="Genomic_DNA"/>
</dbReference>
<gene>
    <name evidence="2" type="ORF">D8674_003705</name>
    <name evidence="3" type="ORF">D8674_004724</name>
</gene>
<proteinExistence type="predicted"/>
<evidence type="ECO:0000313" key="3">
    <source>
        <dbReference type="EMBL" id="KAB2603719.1"/>
    </source>
</evidence>
<name>A0A5N5FKN5_9ROSA</name>